<feature type="region of interest" description="Disordered" evidence="1">
    <location>
        <begin position="32"/>
        <end position="64"/>
    </location>
</feature>
<feature type="compositionally biased region" description="Polar residues" evidence="1">
    <location>
        <begin position="231"/>
        <end position="240"/>
    </location>
</feature>
<feature type="compositionally biased region" description="Polar residues" evidence="1">
    <location>
        <begin position="197"/>
        <end position="206"/>
    </location>
</feature>
<dbReference type="RefSeq" id="WP_227707358.1">
    <property type="nucleotide sequence ID" value="NZ_JAJEQX010000010.1"/>
</dbReference>
<accession>A0ABS8FW00</accession>
<feature type="chain" id="PRO_5046779690" description="CARDB domain-containing protein" evidence="3">
    <location>
        <begin position="29"/>
        <end position="550"/>
    </location>
</feature>
<evidence type="ECO:0000313" key="5">
    <source>
        <dbReference type="Proteomes" id="UP001198151"/>
    </source>
</evidence>
<evidence type="ECO:0000256" key="2">
    <source>
        <dbReference type="SAM" id="Phobius"/>
    </source>
</evidence>
<sequence>MKRIQRTGAAVLCALLALFMILPMNVSAAGNSAGSGQTPAVLSETDHAKDSQTKSGQAEGGQNEEDSLARIVLSVGDGQETPLFKAEEKTKLQINITNKGNVDAQNVTISPIIKNVDEWPFDISRLNNDLSLGTIKAGEQAAAVWGSDKDPLTVRSDVSGKSYQLTFAITYDDGTQAYQTEKYVFVKTEAKPAEDNGGTTTPPADNSGSGSGTGTDAGSSDLSAGGIYNSDPISTGGSATDGSVPRVIVTGFDTNPTEVRAGSNFKLIIHLKNTSAKTAVSNMLFDLQAPSSGTGEAAEAPAFLPTSGSSTIYLDGIAAGGTQDISIDLNARADLIQKPYSITMTMQYEDSSASQFEAQSSLAIPVTQEARFEFSELQISPDTVSVGEEANITCNLYNLGRVKMYNVKARFEGDAIESQEQFIGNLDSGATGVIDGIVTAIAESYDESNCKLVLTYEDDAGNLSTVEQEFTMTVTAMEEPMDMEMMMEMPEETTGPSIPMILGIIAVVIVLVAVIVTVVLKKRKKKIQEEEEEELMDEVERFTEDEREQP</sequence>
<feature type="transmembrane region" description="Helical" evidence="2">
    <location>
        <begin position="498"/>
        <end position="520"/>
    </location>
</feature>
<dbReference type="PANTHER" id="PTHR35902:SF3">
    <property type="entry name" value="NPCBM-ASSOCIATED, NEW3 DOMAIN OF ALPHA-GALACTOSIDASE"/>
    <property type="match status" value="1"/>
</dbReference>
<feature type="signal peptide" evidence="3">
    <location>
        <begin position="1"/>
        <end position="28"/>
    </location>
</feature>
<organism evidence="4 5">
    <name type="scientific">Ruminococcus turbiniformis</name>
    <dbReference type="NCBI Taxonomy" id="2881258"/>
    <lineage>
        <taxon>Bacteria</taxon>
        <taxon>Bacillati</taxon>
        <taxon>Bacillota</taxon>
        <taxon>Clostridia</taxon>
        <taxon>Eubacteriales</taxon>
        <taxon>Oscillospiraceae</taxon>
        <taxon>Ruminococcus</taxon>
    </lineage>
</organism>
<feature type="compositionally biased region" description="Basic and acidic residues" evidence="1">
    <location>
        <begin position="538"/>
        <end position="550"/>
    </location>
</feature>
<feature type="region of interest" description="Disordered" evidence="1">
    <location>
        <begin position="190"/>
        <end position="240"/>
    </location>
</feature>
<gene>
    <name evidence="4" type="ORF">LKD70_07165</name>
</gene>
<evidence type="ECO:0000256" key="3">
    <source>
        <dbReference type="SAM" id="SignalP"/>
    </source>
</evidence>
<evidence type="ECO:0008006" key="6">
    <source>
        <dbReference type="Google" id="ProtNLM"/>
    </source>
</evidence>
<keyword evidence="5" id="KW-1185">Reference proteome</keyword>
<dbReference type="Proteomes" id="UP001198151">
    <property type="component" value="Unassembled WGS sequence"/>
</dbReference>
<evidence type="ECO:0000313" key="4">
    <source>
        <dbReference type="EMBL" id="MCC2254220.1"/>
    </source>
</evidence>
<comment type="caution">
    <text evidence="4">The sequence shown here is derived from an EMBL/GenBank/DDBJ whole genome shotgun (WGS) entry which is preliminary data.</text>
</comment>
<reference evidence="4 5" key="1">
    <citation type="submission" date="2021-10" db="EMBL/GenBank/DDBJ databases">
        <title>Anaerobic single-cell dispensing facilitates the cultivation of human gut bacteria.</title>
        <authorList>
            <person name="Afrizal A."/>
        </authorList>
    </citation>
    <scope>NUCLEOTIDE SEQUENCE [LARGE SCALE GENOMIC DNA]</scope>
    <source>
        <strain evidence="4 5">CLA-AA-H200</strain>
    </source>
</reference>
<proteinExistence type="predicted"/>
<name>A0ABS8FW00_9FIRM</name>
<feature type="region of interest" description="Disordered" evidence="1">
    <location>
        <begin position="525"/>
        <end position="550"/>
    </location>
</feature>
<dbReference type="EMBL" id="JAJEQX010000010">
    <property type="protein sequence ID" value="MCC2254220.1"/>
    <property type="molecule type" value="Genomic_DNA"/>
</dbReference>
<evidence type="ECO:0000256" key="1">
    <source>
        <dbReference type="SAM" id="MobiDB-lite"/>
    </source>
</evidence>
<dbReference type="PANTHER" id="PTHR35902">
    <property type="entry name" value="S-LAYER DOMAIN-LIKE PROTEIN-RELATED"/>
    <property type="match status" value="1"/>
</dbReference>
<keyword evidence="3" id="KW-0732">Signal</keyword>
<keyword evidence="2" id="KW-1133">Transmembrane helix</keyword>
<keyword evidence="2" id="KW-0812">Transmembrane</keyword>
<keyword evidence="2" id="KW-0472">Membrane</keyword>
<protein>
    <recommendedName>
        <fullName evidence="6">CARDB domain-containing protein</fullName>
    </recommendedName>
</protein>